<dbReference type="AlphaFoldDB" id="A0A0A9EEG6"/>
<evidence type="ECO:0000256" key="1">
    <source>
        <dbReference type="SAM" id="MobiDB-lite"/>
    </source>
</evidence>
<dbReference type="EMBL" id="GBRH01198776">
    <property type="protein sequence ID" value="JAD99119.1"/>
    <property type="molecule type" value="Transcribed_RNA"/>
</dbReference>
<reference evidence="2" key="2">
    <citation type="journal article" date="2015" name="Data Brief">
        <title>Shoot transcriptome of the giant reed, Arundo donax.</title>
        <authorList>
            <person name="Barrero R.A."/>
            <person name="Guerrero F.D."/>
            <person name="Moolhuijzen P."/>
            <person name="Goolsby J.A."/>
            <person name="Tidwell J."/>
            <person name="Bellgard S.E."/>
            <person name="Bellgard M.I."/>
        </authorList>
    </citation>
    <scope>NUCLEOTIDE SEQUENCE</scope>
    <source>
        <tissue evidence="2">Shoot tissue taken approximately 20 cm above the soil surface</tissue>
    </source>
</reference>
<sequence>MHATPSSADQSKLKCPPRRTLSPDPMLHYLPRRPLTPLASTSNKLNDLQPPRINTQLVACVLLP</sequence>
<feature type="region of interest" description="Disordered" evidence="1">
    <location>
        <begin position="1"/>
        <end position="49"/>
    </location>
</feature>
<protein>
    <submittedName>
        <fullName evidence="2">Uncharacterized protein</fullName>
    </submittedName>
</protein>
<organism evidence="2">
    <name type="scientific">Arundo donax</name>
    <name type="common">Giant reed</name>
    <name type="synonym">Donax arundinaceus</name>
    <dbReference type="NCBI Taxonomy" id="35708"/>
    <lineage>
        <taxon>Eukaryota</taxon>
        <taxon>Viridiplantae</taxon>
        <taxon>Streptophyta</taxon>
        <taxon>Embryophyta</taxon>
        <taxon>Tracheophyta</taxon>
        <taxon>Spermatophyta</taxon>
        <taxon>Magnoliopsida</taxon>
        <taxon>Liliopsida</taxon>
        <taxon>Poales</taxon>
        <taxon>Poaceae</taxon>
        <taxon>PACMAD clade</taxon>
        <taxon>Arundinoideae</taxon>
        <taxon>Arundineae</taxon>
        <taxon>Arundo</taxon>
    </lineage>
</organism>
<proteinExistence type="predicted"/>
<feature type="compositionally biased region" description="Polar residues" evidence="1">
    <location>
        <begin position="38"/>
        <end position="49"/>
    </location>
</feature>
<feature type="compositionally biased region" description="Polar residues" evidence="1">
    <location>
        <begin position="1"/>
        <end position="10"/>
    </location>
</feature>
<reference evidence="2" key="1">
    <citation type="submission" date="2014-09" db="EMBL/GenBank/DDBJ databases">
        <authorList>
            <person name="Magalhaes I.L.F."/>
            <person name="Oliveira U."/>
            <person name="Santos F.R."/>
            <person name="Vidigal T.H.D.A."/>
            <person name="Brescovit A.D."/>
            <person name="Santos A.J."/>
        </authorList>
    </citation>
    <scope>NUCLEOTIDE SEQUENCE</scope>
    <source>
        <tissue evidence="2">Shoot tissue taken approximately 20 cm above the soil surface</tissue>
    </source>
</reference>
<evidence type="ECO:0000313" key="2">
    <source>
        <dbReference type="EMBL" id="JAD99119.1"/>
    </source>
</evidence>
<accession>A0A0A9EEG6</accession>
<name>A0A0A9EEG6_ARUDO</name>